<protein>
    <recommendedName>
        <fullName evidence="6">C-type lysozyme inhibitor domain-containing protein</fullName>
    </recommendedName>
</protein>
<evidence type="ECO:0000259" key="6">
    <source>
        <dbReference type="Pfam" id="PF09864"/>
    </source>
</evidence>
<dbReference type="RefSeq" id="WP_038626280.1">
    <property type="nucleotide sequence ID" value="NZ_CAXOMJ010000019.1"/>
</dbReference>
<dbReference type="EMBL" id="CP026378">
    <property type="protein sequence ID" value="AUY25204.1"/>
    <property type="molecule type" value="Genomic_DNA"/>
</dbReference>
<evidence type="ECO:0000256" key="3">
    <source>
        <dbReference type="ARBA" id="ARBA00023139"/>
    </source>
</evidence>
<keyword evidence="1 5" id="KW-0732">Signal</keyword>
<feature type="chain" id="PRO_5045395124" description="C-type lysozyme inhibitor domain-containing protein" evidence="5">
    <location>
        <begin position="20"/>
        <end position="102"/>
    </location>
</feature>
<dbReference type="Pfam" id="PF09864">
    <property type="entry name" value="MliC"/>
    <property type="match status" value="1"/>
</dbReference>
<evidence type="ECO:0000256" key="4">
    <source>
        <dbReference type="ARBA" id="ARBA00023288"/>
    </source>
</evidence>
<organism evidence="7 8">
    <name type="scientific">Mixta calida</name>
    <dbReference type="NCBI Taxonomy" id="665913"/>
    <lineage>
        <taxon>Bacteria</taxon>
        <taxon>Pseudomonadati</taxon>
        <taxon>Pseudomonadota</taxon>
        <taxon>Gammaproteobacteria</taxon>
        <taxon>Enterobacterales</taxon>
        <taxon>Erwiniaceae</taxon>
        <taxon>Mixta</taxon>
    </lineage>
</organism>
<dbReference type="Proteomes" id="UP000237673">
    <property type="component" value="Chromosome"/>
</dbReference>
<gene>
    <name evidence="7" type="ORF">C2E16_10020</name>
</gene>
<dbReference type="InterPro" id="IPR018660">
    <property type="entry name" value="MliC"/>
</dbReference>
<dbReference type="GeneID" id="84630775"/>
<dbReference type="PROSITE" id="PS51257">
    <property type="entry name" value="PROKAR_LIPOPROTEIN"/>
    <property type="match status" value="1"/>
</dbReference>
<name>A0ABN5H986_9GAMM</name>
<keyword evidence="8" id="KW-1185">Reference proteome</keyword>
<evidence type="ECO:0000313" key="8">
    <source>
        <dbReference type="Proteomes" id="UP000237673"/>
    </source>
</evidence>
<proteinExistence type="predicted"/>
<evidence type="ECO:0000256" key="1">
    <source>
        <dbReference type="ARBA" id="ARBA00022729"/>
    </source>
</evidence>
<feature type="signal peptide" evidence="5">
    <location>
        <begin position="1"/>
        <end position="19"/>
    </location>
</feature>
<keyword evidence="4" id="KW-0449">Lipoprotein</keyword>
<accession>A0ABN5H986</accession>
<sequence>MKKSLTLTIALLLTGCGLAGKQQDEAQVLHYRCGTLPLTVTLTQQQAQLVMNGQSLTLRQEASASGASYSDDTWRLRTEGDSATIERNQRIIVNDCQREGMR</sequence>
<feature type="domain" description="C-type lysozyme inhibitor" evidence="6">
    <location>
        <begin position="31"/>
        <end position="91"/>
    </location>
</feature>
<dbReference type="InterPro" id="IPR036328">
    <property type="entry name" value="MliC_sf"/>
</dbReference>
<evidence type="ECO:0000313" key="7">
    <source>
        <dbReference type="EMBL" id="AUY25204.1"/>
    </source>
</evidence>
<keyword evidence="3" id="KW-0564">Palmitate</keyword>
<evidence type="ECO:0000256" key="2">
    <source>
        <dbReference type="ARBA" id="ARBA00023136"/>
    </source>
</evidence>
<dbReference type="SUPFAM" id="SSF141488">
    <property type="entry name" value="YdhA-like"/>
    <property type="match status" value="1"/>
</dbReference>
<keyword evidence="2" id="KW-0472">Membrane</keyword>
<reference evidence="7 8" key="1">
    <citation type="submission" date="2018-01" db="EMBL/GenBank/DDBJ databases">
        <title>Complete and assembled Genome of Pantoea calida DSM22759T.</title>
        <authorList>
            <person name="Stevens M.J.A."/>
            <person name="Zurfluh K."/>
            <person name="Stephan R."/>
        </authorList>
    </citation>
    <scope>NUCLEOTIDE SEQUENCE [LARGE SCALE GENOMIC DNA]</scope>
    <source>
        <strain evidence="7 8">DSM 22759</strain>
    </source>
</reference>
<evidence type="ECO:0000256" key="5">
    <source>
        <dbReference type="SAM" id="SignalP"/>
    </source>
</evidence>
<dbReference type="Gene3D" id="2.40.128.200">
    <property type="match status" value="1"/>
</dbReference>